<feature type="domain" description="HTH iclR-type" evidence="4">
    <location>
        <begin position="25"/>
        <end position="87"/>
    </location>
</feature>
<dbReference type="EMBL" id="QVLS01000001">
    <property type="protein sequence ID" value="RFP82744.1"/>
    <property type="molecule type" value="Genomic_DNA"/>
</dbReference>
<keyword evidence="3" id="KW-0804">Transcription</keyword>
<dbReference type="InterPro" id="IPR005471">
    <property type="entry name" value="Tscrpt_reg_IclR_N"/>
</dbReference>
<comment type="caution">
    <text evidence="6">The sequence shown here is derived from an EMBL/GenBank/DDBJ whole genome shotgun (WGS) entry which is preliminary data.</text>
</comment>
<evidence type="ECO:0000256" key="1">
    <source>
        <dbReference type="ARBA" id="ARBA00023015"/>
    </source>
</evidence>
<keyword evidence="2" id="KW-0238">DNA-binding</keyword>
<dbReference type="PANTHER" id="PTHR30136">
    <property type="entry name" value="HELIX-TURN-HELIX TRANSCRIPTIONAL REGULATOR, ICLR FAMILY"/>
    <property type="match status" value="1"/>
</dbReference>
<dbReference type="GO" id="GO:0045892">
    <property type="term" value="P:negative regulation of DNA-templated transcription"/>
    <property type="evidence" value="ECO:0007669"/>
    <property type="project" value="TreeGrafter"/>
</dbReference>
<dbReference type="Pfam" id="PF01614">
    <property type="entry name" value="IclR_C"/>
    <property type="match status" value="1"/>
</dbReference>
<keyword evidence="1" id="KW-0805">Transcription regulation</keyword>
<dbReference type="SUPFAM" id="SSF46785">
    <property type="entry name" value="Winged helix' DNA-binding domain"/>
    <property type="match status" value="1"/>
</dbReference>
<dbReference type="Proteomes" id="UP000261931">
    <property type="component" value="Unassembled WGS sequence"/>
</dbReference>
<dbReference type="PROSITE" id="PS51078">
    <property type="entry name" value="ICLR_ED"/>
    <property type="match status" value="1"/>
</dbReference>
<evidence type="ECO:0000259" key="4">
    <source>
        <dbReference type="PROSITE" id="PS51077"/>
    </source>
</evidence>
<protein>
    <submittedName>
        <fullName evidence="6">IclR family transcriptional regulator</fullName>
    </submittedName>
</protein>
<dbReference type="RefSeq" id="WP_116957415.1">
    <property type="nucleotide sequence ID" value="NZ_QVLS01000001.1"/>
</dbReference>
<feature type="domain" description="IclR-ED" evidence="5">
    <location>
        <begin position="88"/>
        <end position="272"/>
    </location>
</feature>
<dbReference type="InterPro" id="IPR050707">
    <property type="entry name" value="HTH_MetabolicPath_Reg"/>
</dbReference>
<dbReference type="Gene3D" id="1.10.10.10">
    <property type="entry name" value="Winged helix-like DNA-binding domain superfamily/Winged helix DNA-binding domain"/>
    <property type="match status" value="1"/>
</dbReference>
<dbReference type="FunFam" id="1.10.10.10:FF:000056">
    <property type="entry name" value="IclR family transcriptional regulator"/>
    <property type="match status" value="1"/>
</dbReference>
<gene>
    <name evidence="6" type="ORF">DY262_02680</name>
</gene>
<evidence type="ECO:0000256" key="3">
    <source>
        <dbReference type="ARBA" id="ARBA00023163"/>
    </source>
</evidence>
<organism evidence="6 7">
    <name type="scientific">Hydrogenophaga borbori</name>
    <dbReference type="NCBI Taxonomy" id="2294117"/>
    <lineage>
        <taxon>Bacteria</taxon>
        <taxon>Pseudomonadati</taxon>
        <taxon>Pseudomonadota</taxon>
        <taxon>Betaproteobacteria</taxon>
        <taxon>Burkholderiales</taxon>
        <taxon>Comamonadaceae</taxon>
        <taxon>Hydrogenophaga</taxon>
    </lineage>
</organism>
<dbReference type="AlphaFoldDB" id="A0A372EQ47"/>
<name>A0A372EQ47_9BURK</name>
<reference evidence="6 7" key="1">
    <citation type="submission" date="2018-08" db="EMBL/GenBank/DDBJ databases">
        <title>Hydrogenophaga sp. LA-38 isolated from sludge.</title>
        <authorList>
            <person name="Im W.-T."/>
        </authorList>
    </citation>
    <scope>NUCLEOTIDE SEQUENCE [LARGE SCALE GENOMIC DNA]</scope>
    <source>
        <strain evidence="6 7">LA-38</strain>
    </source>
</reference>
<dbReference type="GO" id="GO:0003677">
    <property type="term" value="F:DNA binding"/>
    <property type="evidence" value="ECO:0007669"/>
    <property type="project" value="UniProtKB-KW"/>
</dbReference>
<dbReference type="Pfam" id="PF09339">
    <property type="entry name" value="HTH_IclR"/>
    <property type="match status" value="1"/>
</dbReference>
<evidence type="ECO:0000259" key="5">
    <source>
        <dbReference type="PROSITE" id="PS51078"/>
    </source>
</evidence>
<dbReference type="PROSITE" id="PS51077">
    <property type="entry name" value="HTH_ICLR"/>
    <property type="match status" value="1"/>
</dbReference>
<dbReference type="GO" id="GO:0003700">
    <property type="term" value="F:DNA-binding transcription factor activity"/>
    <property type="evidence" value="ECO:0007669"/>
    <property type="project" value="TreeGrafter"/>
</dbReference>
<dbReference type="InterPro" id="IPR036390">
    <property type="entry name" value="WH_DNA-bd_sf"/>
</dbReference>
<evidence type="ECO:0000256" key="2">
    <source>
        <dbReference type="ARBA" id="ARBA00023125"/>
    </source>
</evidence>
<evidence type="ECO:0000313" key="6">
    <source>
        <dbReference type="EMBL" id="RFP82744.1"/>
    </source>
</evidence>
<evidence type="ECO:0000313" key="7">
    <source>
        <dbReference type="Proteomes" id="UP000261931"/>
    </source>
</evidence>
<proteinExistence type="predicted"/>
<dbReference type="SUPFAM" id="SSF55781">
    <property type="entry name" value="GAF domain-like"/>
    <property type="match status" value="1"/>
</dbReference>
<dbReference type="InterPro" id="IPR029016">
    <property type="entry name" value="GAF-like_dom_sf"/>
</dbReference>
<dbReference type="InterPro" id="IPR036388">
    <property type="entry name" value="WH-like_DNA-bd_sf"/>
</dbReference>
<dbReference type="InterPro" id="IPR014757">
    <property type="entry name" value="Tscrpt_reg_IclR_C"/>
</dbReference>
<dbReference type="SMART" id="SM00346">
    <property type="entry name" value="HTH_ICLR"/>
    <property type="match status" value="1"/>
</dbReference>
<dbReference type="Gene3D" id="3.30.450.40">
    <property type="match status" value="1"/>
</dbReference>
<keyword evidence="7" id="KW-1185">Reference proteome</keyword>
<sequence>MEHRLEKRAVGGAPEEAVASGKDEVSALARGLAVLKAVAEADEPLSNRELAEGTGIPKATVSRLAATLLSSGFLRQTAGSERFSLGPATLQLGNAYLRTFDFRQRARLHLAELAEAAGANVHLTVRDGLDMLLIDTLRPRSALILSRMDVGSRMTIATSAAGRAYLSALPPAQRAALYDEIRASVGEAAWPQTQSRLEAAAQEHARLGYCSSFGEWHPDIHALGFSLRGVEGELYGVSVGGPAYKLPREWLVEKVAPQLLETRRAIAREIGED</sequence>
<dbReference type="PANTHER" id="PTHR30136:SF33">
    <property type="entry name" value="TRANSCRIPTIONAL REGULATORY PROTEIN"/>
    <property type="match status" value="1"/>
</dbReference>
<accession>A0A372EQ47</accession>